<dbReference type="EMBL" id="CABDUW010000088">
    <property type="protein sequence ID" value="VTJ57898.1"/>
    <property type="molecule type" value="Genomic_DNA"/>
</dbReference>
<evidence type="ECO:0000256" key="9">
    <source>
        <dbReference type="ARBA" id="ARBA00023224"/>
    </source>
</evidence>
<dbReference type="AlphaFoldDB" id="A0A5E4AKS1"/>
<dbReference type="GO" id="GO:0005886">
    <property type="term" value="C:plasma membrane"/>
    <property type="evidence" value="ECO:0007669"/>
    <property type="project" value="UniProtKB-SubCell"/>
</dbReference>
<keyword evidence="4 11" id="KW-1133">Transmembrane helix</keyword>
<dbReference type="FunFam" id="1.20.1070.10:FF:000142">
    <property type="entry name" value="G protein-coupled receptor 55"/>
    <property type="match status" value="1"/>
</dbReference>
<dbReference type="Gene3D" id="1.20.1070.10">
    <property type="entry name" value="Rhodopsin 7-helix transmembrane proteins"/>
    <property type="match status" value="1"/>
</dbReference>
<dbReference type="CDD" id="cd15165">
    <property type="entry name" value="7tmA_GPR55-like"/>
    <property type="match status" value="1"/>
</dbReference>
<dbReference type="SUPFAM" id="SSF81321">
    <property type="entry name" value="Family A G protein-coupled receptor-like"/>
    <property type="match status" value="1"/>
</dbReference>
<dbReference type="Pfam" id="PF00001">
    <property type="entry name" value="7tm_1"/>
    <property type="match status" value="1"/>
</dbReference>
<keyword evidence="2" id="KW-1003">Cell membrane</keyword>
<evidence type="ECO:0000256" key="8">
    <source>
        <dbReference type="ARBA" id="ARBA00023180"/>
    </source>
</evidence>
<evidence type="ECO:0000256" key="2">
    <source>
        <dbReference type="ARBA" id="ARBA00022475"/>
    </source>
</evidence>
<evidence type="ECO:0000313" key="13">
    <source>
        <dbReference type="EMBL" id="VTJ57898.1"/>
    </source>
</evidence>
<dbReference type="PROSITE" id="PS50262">
    <property type="entry name" value="G_PROTEIN_RECEP_F1_2"/>
    <property type="match status" value="1"/>
</dbReference>
<comment type="subcellular location">
    <subcellularLocation>
        <location evidence="1">Cell membrane</location>
        <topology evidence="1">Multi-pass membrane protein</topology>
    </subcellularLocation>
</comment>
<keyword evidence="8" id="KW-0325">Glycoprotein</keyword>
<comment type="similarity">
    <text evidence="10">Belongs to the G-protein coupled receptor 1 family.</text>
</comment>
<feature type="transmembrane region" description="Helical" evidence="11">
    <location>
        <begin position="303"/>
        <end position="322"/>
    </location>
</feature>
<dbReference type="GO" id="GO:0007200">
    <property type="term" value="P:phospholipase C-activating G protein-coupled receptor signaling pathway"/>
    <property type="evidence" value="ECO:0007669"/>
    <property type="project" value="TreeGrafter"/>
</dbReference>
<name>A0A5E4AKS1_MARMO</name>
<sequence>MSGFLLCRTTSGATFLSSARVPGGPEQPLFLSGRSLAIPYASWPWAAQRDLGPPGCQTPPAALGCSLCLCPCPLITCLSRGARGQLLPLRFLLGKSPSLEGVLQEGRAGPLMVNGTSVRRGCGESPGMAELLLGRHSQKGLFPALEGVGTWSSLAALPGEVRGKNMSWLHASENCSFNDVDKLMKTLQLVVHVPTFLLGLLLNLLAIRGFSTFLKKRWPDYRATSIYMINLAVFDLLLVLSLPFKLVLSDVHLPSSASCTLVECLYFVSMYGSVFTICFISLDRFLAIQYPLLVSHLRSPRKTFGICCAIWVLVWTGSIPIYNFHGKVDKFTCFHNMSDGTWSARVFFPLEVFGFLLPMVIMCFCSSRSIHILLARRGHTQDWVQQRACIWTIAASLAVFVVSFLPVHLSFFLQFLVRNGFITECRAKQRISLFLQLSMCFSNVNCCLDVFCYYFVIKEFRTNIMAHRPSRVQLVRQDTMITRG</sequence>
<dbReference type="InterPro" id="IPR000276">
    <property type="entry name" value="GPCR_Rhodpsn"/>
</dbReference>
<dbReference type="PANTHER" id="PTHR24232:SF56">
    <property type="entry name" value="G-PROTEIN COUPLED RECEPTOR 55"/>
    <property type="match status" value="1"/>
</dbReference>
<evidence type="ECO:0000256" key="5">
    <source>
        <dbReference type="ARBA" id="ARBA00023040"/>
    </source>
</evidence>
<keyword evidence="9 10" id="KW-0807">Transducer</keyword>
<accession>A0A5E4AKS1</accession>
<feature type="transmembrane region" description="Helical" evidence="11">
    <location>
        <begin position="342"/>
        <end position="367"/>
    </location>
</feature>
<feature type="transmembrane region" description="Helical" evidence="11">
    <location>
        <begin position="433"/>
        <end position="456"/>
    </location>
</feature>
<dbReference type="GO" id="GO:0004949">
    <property type="term" value="F:cannabinoid receptor activity"/>
    <property type="evidence" value="ECO:0007669"/>
    <property type="project" value="TreeGrafter"/>
</dbReference>
<gene>
    <name evidence="13" type="ORF">MONAX_5E005506</name>
</gene>
<keyword evidence="6 11" id="KW-0472">Membrane</keyword>
<proteinExistence type="inferred from homology"/>
<dbReference type="PROSITE" id="PS00237">
    <property type="entry name" value="G_PROTEIN_RECEP_F1_1"/>
    <property type="match status" value="1"/>
</dbReference>
<dbReference type="GO" id="GO:0035025">
    <property type="term" value="P:positive regulation of Rho protein signal transduction"/>
    <property type="evidence" value="ECO:0007669"/>
    <property type="project" value="TreeGrafter"/>
</dbReference>
<feature type="transmembrane region" description="Helical" evidence="11">
    <location>
        <begin position="260"/>
        <end position="282"/>
    </location>
</feature>
<dbReference type="InterPro" id="IPR017452">
    <property type="entry name" value="GPCR_Rhodpsn_7TM"/>
</dbReference>
<feature type="transmembrane region" description="Helical" evidence="11">
    <location>
        <begin position="388"/>
        <end position="413"/>
    </location>
</feature>
<feature type="transmembrane region" description="Helical" evidence="11">
    <location>
        <begin position="189"/>
        <end position="207"/>
    </location>
</feature>
<dbReference type="PANTHER" id="PTHR24232">
    <property type="entry name" value="G-PROTEIN COUPLED RECEPTOR"/>
    <property type="match status" value="1"/>
</dbReference>
<reference evidence="13" key="1">
    <citation type="submission" date="2019-04" db="EMBL/GenBank/DDBJ databases">
        <authorList>
            <person name="Alioto T."/>
            <person name="Alioto T."/>
        </authorList>
    </citation>
    <scope>NUCLEOTIDE SEQUENCE [LARGE SCALE GENOMIC DNA]</scope>
</reference>
<evidence type="ECO:0000256" key="4">
    <source>
        <dbReference type="ARBA" id="ARBA00022989"/>
    </source>
</evidence>
<evidence type="ECO:0000259" key="12">
    <source>
        <dbReference type="PROSITE" id="PS50262"/>
    </source>
</evidence>
<evidence type="ECO:0000256" key="11">
    <source>
        <dbReference type="SAM" id="Phobius"/>
    </source>
</evidence>
<evidence type="ECO:0000256" key="7">
    <source>
        <dbReference type="ARBA" id="ARBA00023170"/>
    </source>
</evidence>
<feature type="transmembrane region" description="Helical" evidence="11">
    <location>
        <begin position="227"/>
        <end position="248"/>
    </location>
</feature>
<feature type="domain" description="G-protein coupled receptors family 1 profile" evidence="12">
    <location>
        <begin position="202"/>
        <end position="453"/>
    </location>
</feature>
<evidence type="ECO:0000256" key="1">
    <source>
        <dbReference type="ARBA" id="ARBA00004651"/>
    </source>
</evidence>
<evidence type="ECO:0000256" key="10">
    <source>
        <dbReference type="RuleBase" id="RU000688"/>
    </source>
</evidence>
<evidence type="ECO:0000256" key="6">
    <source>
        <dbReference type="ARBA" id="ARBA00023136"/>
    </source>
</evidence>
<keyword evidence="5 10" id="KW-0297">G-protein coupled receptor</keyword>
<protein>
    <recommendedName>
        <fullName evidence="12">G-protein coupled receptors family 1 profile domain-containing protein</fullName>
    </recommendedName>
</protein>
<keyword evidence="3 10" id="KW-0812">Transmembrane</keyword>
<dbReference type="PRINTS" id="PR00237">
    <property type="entry name" value="GPCRRHODOPSN"/>
</dbReference>
<organism evidence="13">
    <name type="scientific">Marmota monax</name>
    <name type="common">Woodchuck</name>
    <dbReference type="NCBI Taxonomy" id="9995"/>
    <lineage>
        <taxon>Eukaryota</taxon>
        <taxon>Metazoa</taxon>
        <taxon>Chordata</taxon>
        <taxon>Craniata</taxon>
        <taxon>Vertebrata</taxon>
        <taxon>Euteleostomi</taxon>
        <taxon>Mammalia</taxon>
        <taxon>Eutheria</taxon>
        <taxon>Euarchontoglires</taxon>
        <taxon>Glires</taxon>
        <taxon>Rodentia</taxon>
        <taxon>Sciuromorpha</taxon>
        <taxon>Sciuridae</taxon>
        <taxon>Xerinae</taxon>
        <taxon>Marmotini</taxon>
        <taxon>Marmota</taxon>
    </lineage>
</organism>
<evidence type="ECO:0000256" key="3">
    <source>
        <dbReference type="ARBA" id="ARBA00022692"/>
    </source>
</evidence>
<keyword evidence="7 10" id="KW-0675">Receptor</keyword>
<comment type="caution">
    <text evidence="13">The sequence shown here is derived from an EMBL/GenBank/DDBJ whole genome shotgun (WGS) entry which is preliminary data.</text>
</comment>